<evidence type="ECO:0000313" key="3">
    <source>
        <dbReference type="Proteomes" id="UP000436609"/>
    </source>
</evidence>
<evidence type="ECO:0000259" key="1">
    <source>
        <dbReference type="Pfam" id="PF18760"/>
    </source>
</evidence>
<organism evidence="2 3">
    <name type="scientific">Salmonella phage ST-W77</name>
    <dbReference type="NCBI Taxonomy" id="1897742"/>
    <lineage>
        <taxon>Viruses</taxon>
        <taxon>Duplodnaviria</taxon>
        <taxon>Heunggongvirae</taxon>
        <taxon>Uroviricota</taxon>
        <taxon>Caudoviricetes</taxon>
        <taxon>Pantevenvirales</taxon>
        <taxon>Ackermannviridae</taxon>
        <taxon>Cvivirinae</taxon>
        <taxon>Kuttervirus</taxon>
        <taxon>Kuttervirus STW77</taxon>
    </lineage>
</organism>
<dbReference type="SUPFAM" id="SSF56399">
    <property type="entry name" value="ADP-ribosylation"/>
    <property type="match status" value="1"/>
</dbReference>
<protein>
    <recommendedName>
        <fullName evidence="1">ART-PolyVal-like domain-containing protein</fullName>
    </recommendedName>
</protein>
<proteinExistence type="predicted"/>
<name>A0A678NUD0_9CAUD</name>
<accession>A0A678NUD0</accession>
<dbReference type="InterPro" id="IPR049522">
    <property type="entry name" value="ART-PolyVal_dom"/>
</dbReference>
<dbReference type="Proteomes" id="UP000436609">
    <property type="component" value="Segment"/>
</dbReference>
<gene>
    <name evidence="2" type="ORF">STW77_0108</name>
</gene>
<sequence>MKTFLEFYRESTLPDFTNIVLYHGSNVEFDIFDFEKFGQTDSGTMGAGFYLTGDPEKAQIYAENAVRYRQSGEPVVMAFRVKAKKTLVIDSNNVSVWENKMRELGIKPGKIHDNVKELINKGFDSIASMSANNVEEMVVFKPGLATREAK</sequence>
<feature type="domain" description="ART-PolyVal-like" evidence="1">
    <location>
        <begin position="19"/>
        <end position="142"/>
    </location>
</feature>
<dbReference type="Gene3D" id="3.90.175.10">
    <property type="entry name" value="Diphtheria Toxin, domain 1"/>
    <property type="match status" value="1"/>
</dbReference>
<evidence type="ECO:0000313" key="2">
    <source>
        <dbReference type="EMBL" id="ARB12258.1"/>
    </source>
</evidence>
<keyword evidence="3" id="KW-1185">Reference proteome</keyword>
<dbReference type="EMBL" id="KX765865">
    <property type="protein sequence ID" value="ARB12258.1"/>
    <property type="molecule type" value="Genomic_DNA"/>
</dbReference>
<dbReference type="Pfam" id="PF18760">
    <property type="entry name" value="ART-PolyVal"/>
    <property type="match status" value="1"/>
</dbReference>
<reference evidence="2 3" key="1">
    <citation type="submission" date="2016-08" db="EMBL/GenBank/DDBJ databases">
        <title>Isolation and characterization of lytic bacteriophages ST-W77 which highly virulent against several Salmonella enteritica subsp. Typhimurium.</title>
        <authorList>
            <person name="Korbsrisate S."/>
            <person name="Supokaivanich R."/>
        </authorList>
    </citation>
    <scope>NUCLEOTIDE SEQUENCE [LARGE SCALE GENOMIC DNA]</scope>
</reference>